<evidence type="ECO:0000256" key="4">
    <source>
        <dbReference type="ARBA" id="ARBA00022801"/>
    </source>
</evidence>
<evidence type="ECO:0000259" key="8">
    <source>
        <dbReference type="PROSITE" id="PS51671"/>
    </source>
</evidence>
<feature type="region of interest" description="Uridylyltransferase" evidence="7">
    <location>
        <begin position="1"/>
        <end position="271"/>
    </location>
</feature>
<comment type="catalytic activity">
    <reaction evidence="7">
        <text>[protein-PII]-L-tyrosine + UTP = [protein-PII]-uridylyl-L-tyrosine + diphosphate</text>
        <dbReference type="Rhea" id="RHEA:13673"/>
        <dbReference type="Rhea" id="RHEA-COMP:12147"/>
        <dbReference type="Rhea" id="RHEA-COMP:12148"/>
        <dbReference type="ChEBI" id="CHEBI:33019"/>
        <dbReference type="ChEBI" id="CHEBI:46398"/>
        <dbReference type="ChEBI" id="CHEBI:46858"/>
        <dbReference type="ChEBI" id="CHEBI:90602"/>
        <dbReference type="EC" id="2.7.7.59"/>
    </reaction>
</comment>
<dbReference type="PANTHER" id="PTHR47320:SF1">
    <property type="entry name" value="BIFUNCTIONAL URIDYLYLTRANSFERASE_URIDYLYL-REMOVING ENZYME"/>
    <property type="match status" value="1"/>
</dbReference>
<proteinExistence type="inferred from homology"/>
<dbReference type="Gene3D" id="1.10.3090.10">
    <property type="entry name" value="cca-adding enzyme, domain 2"/>
    <property type="match status" value="1"/>
</dbReference>
<sequence>MTAAERAARTARADTLCATAYDDLDGPRTGVALVAVGGYGRAELAPHSDLDVVLLHDDAVRVGELAEQVWYPIWDAGVRLDHSVRTVSETIAAAGDDLKVALGMQDVRFLAGDPNLALRVRTTMLAQWRREARRRLPELRELVTQRHVLMGELAHASVPDLKEALGGLRDATVIKALVATWLVDAPHVELESCRRELLDVRDLVQALHGRPNDRITPETWALLDDDPLAAQVRIRRAGRRITHISRLTWRRVEDVLERPRAVGARRPDLDPIGHGVAISKGEVVLERRARPDRDPLLLLRVCAEAAERDLVLAPATAARVVAECPPMRTPWPVEARQLLVRLLASGRGLLAVWETLEQTGGLQRLLPEWEPIRTLPHASAIHRFTVDRHVVETCIEASALIRRVARPDVLLVAALLHDIGKGELGDHSTAGEPIAREVAARLGFDDGEIGLIGTLVRWHLLLAETATTRDPDDPATVAAITARVTSTEALSLLLALTEADARATSTKAWSSWRAGLVERLARRCEAALADSGDRTGAPRLIQPQVTIPASVRSDPSGIVVDVALTGDGARVMVVSGDRIGLLADAAAMLALQRTSVLAARAWTQEEYGVSEWQVADQHLDARVLRQRIAAIADGRIDAAARLKRAGTTRLAPSVVVRPEASQSATVLEVRTDDRPGVVHEVCSALAGLRISVRSAHVDTLGPQAMDVFYLQEPGAGALSDERSAEAAHAVRKRLTHHEQPGS</sequence>
<dbReference type="Gene3D" id="3.30.460.10">
    <property type="entry name" value="Beta Polymerase, domain 2"/>
    <property type="match status" value="1"/>
</dbReference>
<dbReference type="InterPro" id="IPR003607">
    <property type="entry name" value="HD/PDEase_dom"/>
</dbReference>
<evidence type="ECO:0000256" key="1">
    <source>
        <dbReference type="ARBA" id="ARBA00022679"/>
    </source>
</evidence>
<dbReference type="PROSITE" id="PS51831">
    <property type="entry name" value="HD"/>
    <property type="match status" value="1"/>
</dbReference>
<evidence type="ECO:0000256" key="6">
    <source>
        <dbReference type="ARBA" id="ARBA00023268"/>
    </source>
</evidence>
<comment type="similarity">
    <text evidence="7">Belongs to the GlnD family.</text>
</comment>
<reference evidence="10 11" key="1">
    <citation type="submission" date="2020-07" db="EMBL/GenBank/DDBJ databases">
        <title>Sequencing the genomes of 1000 actinobacteria strains.</title>
        <authorList>
            <person name="Klenk H.-P."/>
        </authorList>
    </citation>
    <scope>NUCLEOTIDE SEQUENCE [LARGE SCALE GENOMIC DNA]</scope>
    <source>
        <strain evidence="10 11">DSM 23819</strain>
    </source>
</reference>
<gene>
    <name evidence="7" type="primary">glnD</name>
    <name evidence="10" type="ORF">BJ980_001085</name>
</gene>
<keyword evidence="5 7" id="KW-0460">Magnesium</keyword>
<dbReference type="NCBIfam" id="NF002895">
    <property type="entry name" value="PRK03381.1"/>
    <property type="match status" value="1"/>
</dbReference>
<comment type="function">
    <text evidence="7">Modifies, by uridylylation and deuridylylation, the PII regulatory proteins (GlnB and homologs), in response to the nitrogen status of the cell that GlnD senses through the glutamine level. Under low glutamine levels, catalyzes the conversion of the PII proteins and UTP to PII-UMP and PPi, while under higher glutamine levels, GlnD hydrolyzes PII-UMP to PII and UMP (deuridylylation). Thus, controls uridylylation state and activity of the PII proteins, and plays an important role in the regulation of nitrogen metabolism.</text>
</comment>
<dbReference type="CDD" id="cd00077">
    <property type="entry name" value="HDc"/>
    <property type="match status" value="1"/>
</dbReference>
<dbReference type="EMBL" id="JACCAA010000001">
    <property type="protein sequence ID" value="NYG58162.1"/>
    <property type="molecule type" value="Genomic_DNA"/>
</dbReference>
<accession>A0A7Y9RWW5</accession>
<keyword evidence="11" id="KW-1185">Reference proteome</keyword>
<dbReference type="GO" id="GO:0006808">
    <property type="term" value="P:regulation of nitrogen utilization"/>
    <property type="evidence" value="ECO:0007669"/>
    <property type="project" value="UniProtKB-UniRule"/>
</dbReference>
<dbReference type="SMART" id="SM00471">
    <property type="entry name" value="HDc"/>
    <property type="match status" value="1"/>
</dbReference>
<dbReference type="InterPro" id="IPR002912">
    <property type="entry name" value="ACT_dom"/>
</dbReference>
<dbReference type="PANTHER" id="PTHR47320">
    <property type="entry name" value="BIFUNCTIONAL URIDYLYLTRANSFERASE/URIDYLYL-REMOVING ENZYME"/>
    <property type="match status" value="1"/>
</dbReference>
<comment type="caution">
    <text evidence="7">Lacks conserved residue(s) required for the propagation of feature annotation.</text>
</comment>
<dbReference type="InterPro" id="IPR006674">
    <property type="entry name" value="HD_domain"/>
</dbReference>
<comment type="domain">
    <text evidence="7">Has four distinct domains: an N-terminal nucleotidyltransferase (NT) domain responsible for UTase activity, a central HD domain that encodes UR activity, and two C-terminal ACT domains that seem to have a role in glutamine sensing.</text>
</comment>
<dbReference type="GO" id="GO:0008773">
    <property type="term" value="F:[protein-PII] uridylyltransferase activity"/>
    <property type="evidence" value="ECO:0007669"/>
    <property type="project" value="UniProtKB-UniRule"/>
</dbReference>
<keyword evidence="2 7" id="KW-0548">Nucleotidyltransferase</keyword>
<comment type="activity regulation">
    <text evidence="7">Uridylyltransferase (UTase) activity is inhibited by glutamine, while glutamine activates uridylyl-removing (UR) activity.</text>
</comment>
<comment type="caution">
    <text evidence="10">The sequence shown here is derived from an EMBL/GenBank/DDBJ whole genome shotgun (WGS) entry which is preliminary data.</text>
</comment>
<evidence type="ECO:0000259" key="9">
    <source>
        <dbReference type="PROSITE" id="PS51831"/>
    </source>
</evidence>
<keyword evidence="6 7" id="KW-0511">Multifunctional enzyme</keyword>
<dbReference type="RefSeq" id="WP_179501349.1">
    <property type="nucleotide sequence ID" value="NZ_JACCAA010000001.1"/>
</dbReference>
<dbReference type="Proteomes" id="UP000540656">
    <property type="component" value="Unassembled WGS sequence"/>
</dbReference>
<dbReference type="InterPro" id="IPR010043">
    <property type="entry name" value="UTase/UR"/>
</dbReference>
<dbReference type="CDD" id="cd05401">
    <property type="entry name" value="NT_GlnE_GlnD_like"/>
    <property type="match status" value="1"/>
</dbReference>
<evidence type="ECO:0000313" key="11">
    <source>
        <dbReference type="Proteomes" id="UP000540656"/>
    </source>
</evidence>
<dbReference type="Pfam" id="PF01966">
    <property type="entry name" value="HD"/>
    <property type="match status" value="1"/>
</dbReference>
<evidence type="ECO:0000256" key="2">
    <source>
        <dbReference type="ARBA" id="ARBA00022695"/>
    </source>
</evidence>
<keyword evidence="1 7" id="KW-0808">Transferase</keyword>
<dbReference type="GO" id="GO:0008081">
    <property type="term" value="F:phosphoric diester hydrolase activity"/>
    <property type="evidence" value="ECO:0007669"/>
    <property type="project" value="UniProtKB-UniRule"/>
</dbReference>
<comment type="cofactor">
    <cofactor evidence="7">
        <name>Mg(2+)</name>
        <dbReference type="ChEBI" id="CHEBI:18420"/>
    </cofactor>
</comment>
<feature type="domain" description="HD" evidence="9">
    <location>
        <begin position="386"/>
        <end position="490"/>
    </location>
</feature>
<dbReference type="AlphaFoldDB" id="A0A7Y9RWW5"/>
<name>A0A7Y9RWW5_9ACTN</name>
<dbReference type="SUPFAM" id="SSF55021">
    <property type="entry name" value="ACT-like"/>
    <property type="match status" value="1"/>
</dbReference>
<keyword evidence="3" id="KW-0677">Repeat</keyword>
<feature type="domain" description="ACT" evidence="8">
    <location>
        <begin position="666"/>
        <end position="742"/>
    </location>
</feature>
<dbReference type="EC" id="3.1.4.-" evidence="7"/>
<dbReference type="SUPFAM" id="SSF81301">
    <property type="entry name" value="Nucleotidyltransferase"/>
    <property type="match status" value="1"/>
</dbReference>
<evidence type="ECO:0000256" key="7">
    <source>
        <dbReference type="HAMAP-Rule" id="MF_00277"/>
    </source>
</evidence>
<keyword evidence="4 7" id="KW-0378">Hydrolase</keyword>
<dbReference type="HAMAP" id="MF_00277">
    <property type="entry name" value="PII_uridylyl_transf"/>
    <property type="match status" value="1"/>
</dbReference>
<evidence type="ECO:0000256" key="3">
    <source>
        <dbReference type="ARBA" id="ARBA00022737"/>
    </source>
</evidence>
<evidence type="ECO:0000256" key="5">
    <source>
        <dbReference type="ARBA" id="ARBA00022842"/>
    </source>
</evidence>
<comment type="catalytic activity">
    <reaction evidence="7">
        <text>[protein-PII]-uridylyl-L-tyrosine + H2O = [protein-PII]-L-tyrosine + UMP + H(+)</text>
        <dbReference type="Rhea" id="RHEA:48600"/>
        <dbReference type="Rhea" id="RHEA-COMP:12147"/>
        <dbReference type="Rhea" id="RHEA-COMP:12148"/>
        <dbReference type="ChEBI" id="CHEBI:15377"/>
        <dbReference type="ChEBI" id="CHEBI:15378"/>
        <dbReference type="ChEBI" id="CHEBI:46858"/>
        <dbReference type="ChEBI" id="CHEBI:57865"/>
        <dbReference type="ChEBI" id="CHEBI:90602"/>
    </reaction>
</comment>
<dbReference type="PROSITE" id="PS51671">
    <property type="entry name" value="ACT"/>
    <property type="match status" value="1"/>
</dbReference>
<dbReference type="SUPFAM" id="SSF109604">
    <property type="entry name" value="HD-domain/PDEase-like"/>
    <property type="match status" value="1"/>
</dbReference>
<protein>
    <recommendedName>
        <fullName evidence="7">Bifunctional uridylyltransferase/uridylyl-removing enzyme</fullName>
        <shortName evidence="7">UTase/UR</shortName>
    </recommendedName>
    <alternativeName>
        <fullName evidence="7">Bifunctional [protein-PII] modification enzyme</fullName>
    </alternativeName>
    <alternativeName>
        <fullName evidence="7">Bifunctional nitrogen sensor protein</fullName>
    </alternativeName>
    <domain>
        <recommendedName>
            <fullName evidence="7">[Protein-PII] uridylyltransferase</fullName>
            <shortName evidence="7">PII uridylyltransferase</shortName>
            <shortName evidence="7">UTase</shortName>
            <ecNumber evidence="7">2.7.7.59</ecNumber>
        </recommendedName>
    </domain>
    <domain>
        <recommendedName>
            <fullName evidence="7">[Protein-PII]-UMP uridylyl-removing enzyme</fullName>
            <shortName evidence="7">UR</shortName>
            <ecNumber evidence="7">3.1.4.-</ecNumber>
        </recommendedName>
    </domain>
</protein>
<organism evidence="10 11">
    <name type="scientific">Nocardioides daedukensis</name>
    <dbReference type="NCBI Taxonomy" id="634462"/>
    <lineage>
        <taxon>Bacteria</taxon>
        <taxon>Bacillati</taxon>
        <taxon>Actinomycetota</taxon>
        <taxon>Actinomycetes</taxon>
        <taxon>Propionibacteriales</taxon>
        <taxon>Nocardioidaceae</taxon>
        <taxon>Nocardioides</taxon>
    </lineage>
</organism>
<dbReference type="EC" id="2.7.7.59" evidence="7"/>
<dbReference type="Pfam" id="PF01842">
    <property type="entry name" value="ACT"/>
    <property type="match status" value="1"/>
</dbReference>
<dbReference type="InterPro" id="IPR045865">
    <property type="entry name" value="ACT-like_dom_sf"/>
</dbReference>
<dbReference type="InterPro" id="IPR043519">
    <property type="entry name" value="NT_sf"/>
</dbReference>
<evidence type="ECO:0000313" key="10">
    <source>
        <dbReference type="EMBL" id="NYG58162.1"/>
    </source>
</evidence>